<gene>
    <name evidence="1" type="ORF">J2851_000798</name>
</gene>
<comment type="caution">
    <text evidence="1">The sequence shown here is derived from an EMBL/GenBank/DDBJ whole genome shotgun (WGS) entry which is preliminary data.</text>
</comment>
<proteinExistence type="predicted"/>
<accession>A0ABS4SER1</accession>
<name>A0ABS4SER1_9PROT</name>
<dbReference type="Proteomes" id="UP000781958">
    <property type="component" value="Unassembled WGS sequence"/>
</dbReference>
<protein>
    <submittedName>
        <fullName evidence="1">Uncharacterized protein</fullName>
    </submittedName>
</protein>
<reference evidence="1 2" key="1">
    <citation type="submission" date="2021-03" db="EMBL/GenBank/DDBJ databases">
        <title>Genomic Encyclopedia of Type Strains, Phase III (KMG-III): the genomes of soil and plant-associated and newly described type strains.</title>
        <authorList>
            <person name="Whitman W."/>
        </authorList>
    </citation>
    <scope>NUCLEOTIDE SEQUENCE [LARGE SCALE GENOMIC DNA]</scope>
    <source>
        <strain evidence="1 2">IMMIB AFH-6</strain>
    </source>
</reference>
<organism evidence="1 2">
    <name type="scientific">Azospirillum rugosum</name>
    <dbReference type="NCBI Taxonomy" id="416170"/>
    <lineage>
        <taxon>Bacteria</taxon>
        <taxon>Pseudomonadati</taxon>
        <taxon>Pseudomonadota</taxon>
        <taxon>Alphaproteobacteria</taxon>
        <taxon>Rhodospirillales</taxon>
        <taxon>Azospirillaceae</taxon>
        <taxon>Azospirillum</taxon>
    </lineage>
</organism>
<dbReference type="RefSeq" id="WP_209764297.1">
    <property type="nucleotide sequence ID" value="NZ_JAGINP010000002.1"/>
</dbReference>
<sequence>MTTTPTGAALPLAMTREQITASLRTVVGSAGDFRPGDIVKVDRPGHLLHGDIREVAGWHHSGLLVFVRPKGMKEHPVSLYFTPRSLRRVVARL</sequence>
<evidence type="ECO:0000313" key="1">
    <source>
        <dbReference type="EMBL" id="MBP2291056.1"/>
    </source>
</evidence>
<keyword evidence="2" id="KW-1185">Reference proteome</keyword>
<evidence type="ECO:0000313" key="2">
    <source>
        <dbReference type="Proteomes" id="UP000781958"/>
    </source>
</evidence>
<dbReference type="EMBL" id="JAGINP010000002">
    <property type="protein sequence ID" value="MBP2291056.1"/>
    <property type="molecule type" value="Genomic_DNA"/>
</dbReference>